<dbReference type="Proteomes" id="UP000184339">
    <property type="component" value="Unassembled WGS sequence"/>
</dbReference>
<gene>
    <name evidence="2" type="ORF">SAMN05192549_106360</name>
</gene>
<organism evidence="2 3">
    <name type="scientific">Duganella sacchari</name>
    <dbReference type="NCBI Taxonomy" id="551987"/>
    <lineage>
        <taxon>Bacteria</taxon>
        <taxon>Pseudomonadati</taxon>
        <taxon>Pseudomonadota</taxon>
        <taxon>Betaproteobacteria</taxon>
        <taxon>Burkholderiales</taxon>
        <taxon>Oxalobacteraceae</taxon>
        <taxon>Telluria group</taxon>
        <taxon>Duganella</taxon>
    </lineage>
</organism>
<keyword evidence="3" id="KW-1185">Reference proteome</keyword>
<dbReference type="Pfam" id="PF08668">
    <property type="entry name" value="HDOD"/>
    <property type="match status" value="1"/>
</dbReference>
<dbReference type="OrthoDB" id="9784953at2"/>
<proteinExistence type="predicted"/>
<reference evidence="3" key="1">
    <citation type="submission" date="2016-11" db="EMBL/GenBank/DDBJ databases">
        <authorList>
            <person name="Varghese N."/>
            <person name="Submissions S."/>
        </authorList>
    </citation>
    <scope>NUCLEOTIDE SEQUENCE [LARGE SCALE GENOMIC DNA]</scope>
    <source>
        <strain evidence="3">Sac-22</strain>
    </source>
</reference>
<dbReference type="Gene3D" id="1.10.3210.10">
    <property type="entry name" value="Hypothetical protein af1432"/>
    <property type="match status" value="1"/>
</dbReference>
<dbReference type="PANTHER" id="PTHR33525">
    <property type="match status" value="1"/>
</dbReference>
<dbReference type="InterPro" id="IPR052340">
    <property type="entry name" value="RNase_Y/CdgJ"/>
</dbReference>
<dbReference type="SUPFAM" id="SSF109604">
    <property type="entry name" value="HD-domain/PDEase-like"/>
    <property type="match status" value="1"/>
</dbReference>
<evidence type="ECO:0000313" key="3">
    <source>
        <dbReference type="Proteomes" id="UP000184339"/>
    </source>
</evidence>
<dbReference type="AlphaFoldDB" id="A0A1M7Q940"/>
<dbReference type="InterPro" id="IPR013976">
    <property type="entry name" value="HDOD"/>
</dbReference>
<dbReference type="RefSeq" id="WP_072786084.1">
    <property type="nucleotide sequence ID" value="NZ_FRCX01000006.1"/>
</dbReference>
<dbReference type="PROSITE" id="PS51833">
    <property type="entry name" value="HDOD"/>
    <property type="match status" value="1"/>
</dbReference>
<dbReference type="EMBL" id="FRCX01000006">
    <property type="protein sequence ID" value="SHN26946.1"/>
    <property type="molecule type" value="Genomic_DNA"/>
</dbReference>
<evidence type="ECO:0000313" key="2">
    <source>
        <dbReference type="EMBL" id="SHN26946.1"/>
    </source>
</evidence>
<evidence type="ECO:0000259" key="1">
    <source>
        <dbReference type="PROSITE" id="PS51833"/>
    </source>
</evidence>
<dbReference type="PANTHER" id="PTHR33525:SF6">
    <property type="entry name" value="HDOD DOMAIN-CONTAINING PROTEIN"/>
    <property type="match status" value="1"/>
</dbReference>
<protein>
    <submittedName>
        <fullName evidence="2">HD-like signal output (HDOD) domain, no enzymatic activity</fullName>
    </submittedName>
</protein>
<feature type="domain" description="HDOD" evidence="1">
    <location>
        <begin position="25"/>
        <end position="217"/>
    </location>
</feature>
<sequence length="288" mass="31557">MTTVAAPALPTENAVEDALMRSIRIPPRPSLLVDLQRELGKDDPSPRSIARIIANDVGMSGALLKLANSPFFGAARKAKSVEQAINFLGINQCAALLTGLLARQAIEGKEADLNAFWEISARRAQALVFTSRKLRIAPPDIAHTFGLFCDIGVPLLMNRFEDYADTYDQACNDASGVFTAIEDARYSTNHAAIGCLLARNWGLSPDVSWAILLHHDYRVLDDPSTDDAIRSLVALSLLAEKGIQRLHGRTMSYEWDKGGEAACRHLGLSEDETADLLDELNETFHTER</sequence>
<name>A0A1M7Q940_9BURK</name>
<accession>A0A1M7Q940</accession>
<dbReference type="STRING" id="551987.SAMN05192549_106360"/>